<dbReference type="Proteomes" id="UP000590740">
    <property type="component" value="Unassembled WGS sequence"/>
</dbReference>
<dbReference type="InterPro" id="IPR018391">
    <property type="entry name" value="PQQ_b-propeller_rpt"/>
</dbReference>
<feature type="chain" id="PRO_5031099750" evidence="1">
    <location>
        <begin position="22"/>
        <end position="437"/>
    </location>
</feature>
<proteinExistence type="predicted"/>
<evidence type="ECO:0000313" key="4">
    <source>
        <dbReference type="Proteomes" id="UP000590740"/>
    </source>
</evidence>
<dbReference type="Gene3D" id="2.130.10.10">
    <property type="entry name" value="YVTN repeat-like/Quinoprotein amine dehydrogenase"/>
    <property type="match status" value="2"/>
</dbReference>
<dbReference type="InterPro" id="IPR015943">
    <property type="entry name" value="WD40/YVTN_repeat-like_dom_sf"/>
</dbReference>
<keyword evidence="4" id="KW-1185">Reference proteome</keyword>
<dbReference type="Pfam" id="PF13360">
    <property type="entry name" value="PQQ_2"/>
    <property type="match status" value="2"/>
</dbReference>
<gene>
    <name evidence="3" type="ORF">HNQ65_004672</name>
</gene>
<protein>
    <submittedName>
        <fullName evidence="3">Outer membrane protein assembly factor BamB</fullName>
    </submittedName>
</protein>
<dbReference type="SUPFAM" id="SSF50998">
    <property type="entry name" value="Quinoprotein alcohol dehydrogenase-like"/>
    <property type="match status" value="1"/>
</dbReference>
<name>A0A7W7YFB7_9BACT</name>
<dbReference type="EMBL" id="JACHIG010000013">
    <property type="protein sequence ID" value="MBB5035064.1"/>
    <property type="molecule type" value="Genomic_DNA"/>
</dbReference>
<evidence type="ECO:0000313" key="3">
    <source>
        <dbReference type="EMBL" id="MBB5035064.1"/>
    </source>
</evidence>
<dbReference type="InterPro" id="IPR011047">
    <property type="entry name" value="Quinoprotein_ADH-like_sf"/>
</dbReference>
<comment type="caution">
    <text evidence="3">The sequence shown here is derived from an EMBL/GenBank/DDBJ whole genome shotgun (WGS) entry which is preliminary data.</text>
</comment>
<sequence length="437" mass="47687">MIRTPALSALSLALLSVLANAQPATKPVFWPAKGGPAQDNIVPAVEVARIPLEWDSTTGKNIIWRTELQDQGHSSPVIGGDMIWFTSATTDGTKQYVYGIDRQSGKIIHHKLVFENTSPEDLGNPMNNYAAPSPVLEEDALYVHFGTYGTARLDPATGEKVWERRDINVRHFRGPGSSPIIFGDLIILTFDGIDQQFVTALDKKTGKSVWKTSRTTDYGDLDKEGKPTRDGDMRKAYHTPGVFEIGGRQVLVSIGSRAAFGYDVTTGKELWTIRHGGFNAAIPPLRLGDMLILNTGSERAHTVCVRIDDKMTGDITESHVLWDREKRNASEASLVIVNGTLYQITRGGIVSAVDVKSGKDLWDDRLAGKHVPAPLAFGDKLLFSNDRGESFIVRASPEKFEVLGQNLLGESISASPAIADGALYIRSSGAIYKIAKK</sequence>
<feature type="domain" description="Pyrrolo-quinoline quinone repeat" evidence="2">
    <location>
        <begin position="197"/>
        <end position="432"/>
    </location>
</feature>
<dbReference type="PANTHER" id="PTHR34512:SF30">
    <property type="entry name" value="OUTER MEMBRANE PROTEIN ASSEMBLY FACTOR BAMB"/>
    <property type="match status" value="1"/>
</dbReference>
<dbReference type="InterPro" id="IPR002372">
    <property type="entry name" value="PQQ_rpt_dom"/>
</dbReference>
<accession>A0A7W7YFB7</accession>
<dbReference type="RefSeq" id="WP_184343479.1">
    <property type="nucleotide sequence ID" value="NZ_JACHIG010000013.1"/>
</dbReference>
<dbReference type="SMART" id="SM00564">
    <property type="entry name" value="PQQ"/>
    <property type="match status" value="4"/>
</dbReference>
<dbReference type="AlphaFoldDB" id="A0A7W7YFB7"/>
<feature type="signal peptide" evidence="1">
    <location>
        <begin position="1"/>
        <end position="21"/>
    </location>
</feature>
<dbReference type="PANTHER" id="PTHR34512">
    <property type="entry name" value="CELL SURFACE PROTEIN"/>
    <property type="match status" value="1"/>
</dbReference>
<evidence type="ECO:0000259" key="2">
    <source>
        <dbReference type="Pfam" id="PF13360"/>
    </source>
</evidence>
<keyword evidence="1" id="KW-0732">Signal</keyword>
<organism evidence="3 4">
    <name type="scientific">Prosthecobacter vanneervenii</name>
    <dbReference type="NCBI Taxonomy" id="48466"/>
    <lineage>
        <taxon>Bacteria</taxon>
        <taxon>Pseudomonadati</taxon>
        <taxon>Verrucomicrobiota</taxon>
        <taxon>Verrucomicrobiia</taxon>
        <taxon>Verrucomicrobiales</taxon>
        <taxon>Verrucomicrobiaceae</taxon>
        <taxon>Prosthecobacter</taxon>
    </lineage>
</organism>
<evidence type="ECO:0000256" key="1">
    <source>
        <dbReference type="SAM" id="SignalP"/>
    </source>
</evidence>
<feature type="domain" description="Pyrrolo-quinoline quinone repeat" evidence="2">
    <location>
        <begin position="53"/>
        <end position="164"/>
    </location>
</feature>
<reference evidence="3 4" key="1">
    <citation type="submission" date="2020-08" db="EMBL/GenBank/DDBJ databases">
        <title>Genomic Encyclopedia of Type Strains, Phase IV (KMG-IV): sequencing the most valuable type-strain genomes for metagenomic binning, comparative biology and taxonomic classification.</title>
        <authorList>
            <person name="Goeker M."/>
        </authorList>
    </citation>
    <scope>NUCLEOTIDE SEQUENCE [LARGE SCALE GENOMIC DNA]</scope>
    <source>
        <strain evidence="3 4">DSM 12252</strain>
    </source>
</reference>